<gene>
    <name evidence="2" type="ORF">U9M48_037905</name>
</gene>
<proteinExistence type="predicted"/>
<dbReference type="EMBL" id="CP144753">
    <property type="protein sequence ID" value="WVZ91779.1"/>
    <property type="molecule type" value="Genomic_DNA"/>
</dbReference>
<keyword evidence="3" id="KW-1185">Reference proteome</keyword>
<feature type="compositionally biased region" description="Basic and acidic residues" evidence="1">
    <location>
        <begin position="37"/>
        <end position="52"/>
    </location>
</feature>
<reference evidence="2 3" key="1">
    <citation type="submission" date="2024-02" db="EMBL/GenBank/DDBJ databases">
        <title>High-quality chromosome-scale genome assembly of Pensacola bahiagrass (Paspalum notatum Flugge var. saurae).</title>
        <authorList>
            <person name="Vega J.M."/>
            <person name="Podio M."/>
            <person name="Orjuela J."/>
            <person name="Siena L.A."/>
            <person name="Pessino S.C."/>
            <person name="Combes M.C."/>
            <person name="Mariac C."/>
            <person name="Albertini E."/>
            <person name="Pupilli F."/>
            <person name="Ortiz J.P.A."/>
            <person name="Leblanc O."/>
        </authorList>
    </citation>
    <scope>NUCLEOTIDE SEQUENCE [LARGE SCALE GENOMIC DNA]</scope>
    <source>
        <strain evidence="2">R1</strain>
        <tissue evidence="2">Leaf</tissue>
    </source>
</reference>
<evidence type="ECO:0000313" key="2">
    <source>
        <dbReference type="EMBL" id="WVZ91779.1"/>
    </source>
</evidence>
<dbReference type="Proteomes" id="UP001341281">
    <property type="component" value="Chromosome 09"/>
</dbReference>
<dbReference type="AlphaFoldDB" id="A0AAQ3UM88"/>
<sequence>MRRENRSPQRCPLNNSVACPLEKGSNGPKSRAQPMRWAKEAPREGDDDIMSHPRDSEAWHALDRFDPILQMTLGVFVLGWRRTVSLLLVSVLLHTRVGPLRYVPHIFSFHEHMEFGLDGVSMAACVVPFV</sequence>
<name>A0AAQ3UM88_PASNO</name>
<organism evidence="2 3">
    <name type="scientific">Paspalum notatum var. saurae</name>
    <dbReference type="NCBI Taxonomy" id="547442"/>
    <lineage>
        <taxon>Eukaryota</taxon>
        <taxon>Viridiplantae</taxon>
        <taxon>Streptophyta</taxon>
        <taxon>Embryophyta</taxon>
        <taxon>Tracheophyta</taxon>
        <taxon>Spermatophyta</taxon>
        <taxon>Magnoliopsida</taxon>
        <taxon>Liliopsida</taxon>
        <taxon>Poales</taxon>
        <taxon>Poaceae</taxon>
        <taxon>PACMAD clade</taxon>
        <taxon>Panicoideae</taxon>
        <taxon>Andropogonodae</taxon>
        <taxon>Paspaleae</taxon>
        <taxon>Paspalinae</taxon>
        <taxon>Paspalum</taxon>
    </lineage>
</organism>
<accession>A0AAQ3UM88</accession>
<evidence type="ECO:0000256" key="1">
    <source>
        <dbReference type="SAM" id="MobiDB-lite"/>
    </source>
</evidence>
<evidence type="ECO:0000313" key="3">
    <source>
        <dbReference type="Proteomes" id="UP001341281"/>
    </source>
</evidence>
<protein>
    <submittedName>
        <fullName evidence="2">Uncharacterized protein</fullName>
    </submittedName>
</protein>
<feature type="region of interest" description="Disordered" evidence="1">
    <location>
        <begin position="1"/>
        <end position="52"/>
    </location>
</feature>